<evidence type="ECO:0000313" key="1">
    <source>
        <dbReference type="EMBL" id="VEN44656.1"/>
    </source>
</evidence>
<keyword evidence="2" id="KW-1185">Reference proteome</keyword>
<accession>A0A653CAB3</accession>
<sequence>MENLDPCYMGCKCKMRITYNLGLQPDFIKIQGILLCLEDEIGDLRKINYTGGNERTIEYILKKIKDLLYKQKYLIDNHVNPQYDKELEELVMFLAMNTAYKRPIHYDAHLVGITPPISKCIYTNIIHQLNLVQYLGIVIEHMPIHVGSDLMDAMIQCMKKTTPKSQIKNTYILLKGAATRISKVGEPALLQDDIDNLVEVSNIMMQNLTMLPVDKVNAWKSAQIYEHMGYCLLYLFNLLLHCRKGAIMKTFLYNVFRSCCSVVQNITVDVFCLWAEIEQDDENLQTVIANKAYIVTECFQGYPDAVELSAMLTTISRKPKTLTEQVREADIPKLIKNIKKENSDQKVWFEALLSNAQLLDDEEALNCVQKYTNLCGESELFHLLDLFAQTKKDVLKKIIIDTSKNLSLDQLMSVMVKHFYRNKFECILSDDVEAQLTVIFNKISKTKCPVENLQLEVSLLLLQSPKVVIRFLYHECLKSSLCTNLLKGSFDNLKEVAKINDVGVYVLNDIIKENLPNPGNVENYAELFKMLLELDYFSNETVWQKILWPLLKSLHEGENLQCLNCTLQIILDSKLKIHHSLENKEGIEFLLNLMTENRCKFFTFNSLKQHIVKLIVDIILDSCRVYKEDKLDLSKEDIFSGYYKRYLTGDADYPLFETLCSNFDINKHGECVAKILQILPLSVTREWLTITEGIIKIGGAEKSVELLTDMLIMLCQLLETQKESVDSLTAALRYNIRNYGICLKQNILQHSLIETEIRVNSQVCRLLSYLPEAVKQEEGLSLANILTERSLKSLKEDKEFLCLLLLIKNSNVCRVLAQKMTC</sequence>
<name>A0A653CAB3_CALMS</name>
<organism evidence="1 2">
    <name type="scientific">Callosobruchus maculatus</name>
    <name type="common">Southern cowpea weevil</name>
    <name type="synonym">Pulse bruchid</name>
    <dbReference type="NCBI Taxonomy" id="64391"/>
    <lineage>
        <taxon>Eukaryota</taxon>
        <taxon>Metazoa</taxon>
        <taxon>Ecdysozoa</taxon>
        <taxon>Arthropoda</taxon>
        <taxon>Hexapoda</taxon>
        <taxon>Insecta</taxon>
        <taxon>Pterygota</taxon>
        <taxon>Neoptera</taxon>
        <taxon>Endopterygota</taxon>
        <taxon>Coleoptera</taxon>
        <taxon>Polyphaga</taxon>
        <taxon>Cucujiformia</taxon>
        <taxon>Chrysomeloidea</taxon>
        <taxon>Chrysomelidae</taxon>
        <taxon>Bruchinae</taxon>
        <taxon>Bruchini</taxon>
        <taxon>Callosobruchus</taxon>
    </lineage>
</organism>
<dbReference type="OrthoDB" id="6588253at2759"/>
<dbReference type="AlphaFoldDB" id="A0A653CAB3"/>
<gene>
    <name evidence="1" type="ORF">CALMAC_LOCUS7368</name>
</gene>
<dbReference type="Proteomes" id="UP000410492">
    <property type="component" value="Unassembled WGS sequence"/>
</dbReference>
<proteinExistence type="predicted"/>
<dbReference type="EMBL" id="CAACVG010007283">
    <property type="protein sequence ID" value="VEN44656.1"/>
    <property type="molecule type" value="Genomic_DNA"/>
</dbReference>
<reference evidence="1 2" key="1">
    <citation type="submission" date="2019-01" db="EMBL/GenBank/DDBJ databases">
        <authorList>
            <person name="Sayadi A."/>
        </authorList>
    </citation>
    <scope>NUCLEOTIDE SEQUENCE [LARGE SCALE GENOMIC DNA]</scope>
</reference>
<evidence type="ECO:0000313" key="2">
    <source>
        <dbReference type="Proteomes" id="UP000410492"/>
    </source>
</evidence>
<protein>
    <submittedName>
        <fullName evidence="1">Uncharacterized protein</fullName>
    </submittedName>
</protein>